<feature type="compositionally biased region" description="Gly residues" evidence="1">
    <location>
        <begin position="278"/>
        <end position="289"/>
    </location>
</feature>
<dbReference type="EMBL" id="FOYS01000006">
    <property type="protein sequence ID" value="SFR67887.1"/>
    <property type="molecule type" value="Genomic_DNA"/>
</dbReference>
<feature type="compositionally biased region" description="Polar residues" evidence="1">
    <location>
        <begin position="417"/>
        <end position="438"/>
    </location>
</feature>
<feature type="region of interest" description="Disordered" evidence="1">
    <location>
        <begin position="29"/>
        <end position="60"/>
    </location>
</feature>
<gene>
    <name evidence="2" type="ORF">SAMN04488124_3417</name>
</gene>
<keyword evidence="3" id="KW-1185">Reference proteome</keyword>
<evidence type="ECO:0000313" key="3">
    <source>
        <dbReference type="Proteomes" id="UP000243250"/>
    </source>
</evidence>
<protein>
    <submittedName>
        <fullName evidence="2">Uncharacterized protein</fullName>
    </submittedName>
</protein>
<organism evidence="2 3">
    <name type="scientific">Halogeometricum limi</name>
    <dbReference type="NCBI Taxonomy" id="555875"/>
    <lineage>
        <taxon>Archaea</taxon>
        <taxon>Methanobacteriati</taxon>
        <taxon>Methanobacteriota</taxon>
        <taxon>Stenosarchaea group</taxon>
        <taxon>Halobacteria</taxon>
        <taxon>Halobacteriales</taxon>
        <taxon>Haloferacaceae</taxon>
        <taxon>Halogeometricum</taxon>
    </lineage>
</organism>
<reference evidence="3" key="1">
    <citation type="submission" date="2016-10" db="EMBL/GenBank/DDBJ databases">
        <authorList>
            <person name="Varghese N."/>
            <person name="Submissions S."/>
        </authorList>
    </citation>
    <scope>NUCLEOTIDE SEQUENCE [LARGE SCALE GENOMIC DNA]</scope>
    <source>
        <strain evidence="3">CGMCC 1.8711</strain>
    </source>
</reference>
<dbReference type="AlphaFoldDB" id="A0A1I6IM89"/>
<sequence>ATANADGTVTYRHDGSATTGDSFTYRVSDTAGQESNTARVSVTVRSDGDTGTGGSSDVPVSNGLVAHFETDSGVQRSGSAVTGWVDQSPNGNDLTARGAPTLQSGALNGEDAIRFDGNDDLLERSGLTGLPAGNSDRTVFVVTEYVDNNGGFGGVAYGRARQNKVFGLVVNDAGRLTVQGFGGGNDFPSSTQGVGAGWLTHSVVHRNGQFTQYAGGSAIGSGTHAFDTRPQVFVVGGEITPAPYTEMRVGAILVYDRALSNTERQQVESYLSQKYLGGSSGAGDGGTGGTTDAAPTANDDTAAVNAGESTTISVLGNDADDVGLDASSVRVVTGPSSGTATANADGTVTYRHDGSATTGDSFTYRVSDTAGQASNAARVSVTVLGGGDDDSGGDTGTGGSSDAPVTNGLVAHFETDSGVQRSGSAVTGWADQSPNGNDLTARGAPTLQSGALNGEDAISFDGNDDLLERSGLTGLPAGNSDRTMFVVAEYVDNNGGFGGVAYGRARQNKVFGLVVDDQGRLTVQAFGRGLDQSSSTQGVGAGLLTQSVVHRNGQFTHYADGAVIDTGAYAFDTRPQVFVVGGEITPAPYTEMRVGAILVYDRALSDSERQQVEAYLNQKYHA</sequence>
<dbReference type="RefSeq" id="WP_175501604.1">
    <property type="nucleotide sequence ID" value="NZ_FOYS01000006.1"/>
</dbReference>
<feature type="non-terminal residue" evidence="2">
    <location>
        <position position="1"/>
    </location>
</feature>
<evidence type="ECO:0000313" key="2">
    <source>
        <dbReference type="EMBL" id="SFR67887.1"/>
    </source>
</evidence>
<name>A0A1I6IM89_9EURY</name>
<dbReference type="SUPFAM" id="SSF49899">
    <property type="entry name" value="Concanavalin A-like lectins/glucanases"/>
    <property type="match status" value="2"/>
</dbReference>
<dbReference type="Pfam" id="PF17963">
    <property type="entry name" value="Big_9"/>
    <property type="match status" value="1"/>
</dbReference>
<accession>A0A1I6IM89</accession>
<feature type="compositionally biased region" description="Low complexity" evidence="1">
    <location>
        <begin position="290"/>
        <end position="300"/>
    </location>
</feature>
<feature type="region of interest" description="Disordered" evidence="1">
    <location>
        <begin position="383"/>
        <end position="450"/>
    </location>
</feature>
<feature type="compositionally biased region" description="Polar residues" evidence="1">
    <location>
        <begin position="29"/>
        <end position="40"/>
    </location>
</feature>
<feature type="region of interest" description="Disordered" evidence="1">
    <location>
        <begin position="276"/>
        <end position="300"/>
    </location>
</feature>
<dbReference type="Proteomes" id="UP000243250">
    <property type="component" value="Unassembled WGS sequence"/>
</dbReference>
<dbReference type="Gene3D" id="2.60.40.2810">
    <property type="match status" value="1"/>
</dbReference>
<dbReference type="InterPro" id="IPR013320">
    <property type="entry name" value="ConA-like_dom_sf"/>
</dbReference>
<proteinExistence type="predicted"/>
<evidence type="ECO:0000256" key="1">
    <source>
        <dbReference type="SAM" id="MobiDB-lite"/>
    </source>
</evidence>